<organism evidence="4 5">
    <name type="scientific">Fusarium oxysporum f. sp. raphani</name>
    <dbReference type="NCBI Taxonomy" id="96318"/>
    <lineage>
        <taxon>Eukaryota</taxon>
        <taxon>Fungi</taxon>
        <taxon>Dikarya</taxon>
        <taxon>Ascomycota</taxon>
        <taxon>Pezizomycotina</taxon>
        <taxon>Sordariomycetes</taxon>
        <taxon>Hypocreomycetidae</taxon>
        <taxon>Hypocreales</taxon>
        <taxon>Nectriaceae</taxon>
        <taxon>Fusarium</taxon>
        <taxon>Fusarium oxysporum species complex</taxon>
    </lineage>
</organism>
<evidence type="ECO:0000256" key="2">
    <source>
        <dbReference type="SAM" id="MobiDB-lite"/>
    </source>
</evidence>
<dbReference type="PANTHER" id="PTHR10039">
    <property type="entry name" value="AMELOGENIN"/>
    <property type="match status" value="1"/>
</dbReference>
<feature type="domain" description="Nephrocystin 3-like N-terminal" evidence="3">
    <location>
        <begin position="1047"/>
        <end position="1105"/>
    </location>
</feature>
<dbReference type="Pfam" id="PF12013">
    <property type="entry name" value="OrsD"/>
    <property type="match status" value="1"/>
</dbReference>
<evidence type="ECO:0000313" key="4">
    <source>
        <dbReference type="EMBL" id="KAG7436254.1"/>
    </source>
</evidence>
<dbReference type="EMBL" id="JAELUR010000002">
    <property type="protein sequence ID" value="KAG7436254.1"/>
    <property type="molecule type" value="Genomic_DNA"/>
</dbReference>
<feature type="compositionally biased region" description="Basic and acidic residues" evidence="2">
    <location>
        <begin position="425"/>
        <end position="445"/>
    </location>
</feature>
<feature type="region of interest" description="Disordered" evidence="2">
    <location>
        <begin position="380"/>
        <end position="448"/>
    </location>
</feature>
<feature type="compositionally biased region" description="Acidic residues" evidence="2">
    <location>
        <begin position="396"/>
        <end position="424"/>
    </location>
</feature>
<feature type="compositionally biased region" description="Basic and acidic residues" evidence="2">
    <location>
        <begin position="380"/>
        <end position="390"/>
    </location>
</feature>
<sequence>MPTSLYPLLDTLQLFYDTKACLLICTQESCKFALSNGPSQVVAHLRDKHNIPTEARKGLHRLLKSLSPKLLDPNKALLPADGSARHDKLQVYEGFACLNCPFRTISIQLMRRHQSSPPEGCSSGVSHTRSPRRRDLDQQFECVYLQTWTTGSTRKYWIIKRGGSIVRQVDSPAVQAHLRGVLTREFSRQQPNPDTMTTTAPAPSAGMTAFALQTPWLDRTGWDRTYSNKGGQEYFVGSGKVYGLEDDIVSPGEDEDRIACLVRLVDVVMSRCDETARKTSRHILCWLRSNQASSIYGKPFTLVQSSSTSKYRLLLKRCLAMVCRIYRLHPDRRIKVAGLALSRKQLQFLDAIWTHEALGDLAALNERIGRHKCQVDHAQEVAGGHRESHSENTNTEGEEEDDDEEDEEESEKDEEEGEGEEEGEDSNHDYDHDQEVEEGSDKQENDGGFTAWLEDLGEITEEEDDQMEEEAGAARGSPEELVELLFGLTLAIATQPVINGQPQTTVLIYFSGILGFSLSPGGGAFLPARSYTSNLSGLVYILRLVLLEYALPLRAYPTLALQRRPRMGQLKRLQPIRRQYMVMESQSPMEELLSLRNYGQVISRSDTPAYLLRWSANGQAVSFGDKISISMGQFRRLPEHFIKEAARLCNEMMFSWDPVINLSNITDDMTNNKEGFSFVLHPKNKLDTAYLELLHRTSRAHRNSLVHGGNWDWNAIFQYFKRDEALLSAILGGMFCTGGQLPRCTEVLSLLCCNGELHPRAIPGDQAPQRTAEPPTMSTLLARIVPLKPEIRLAQAIKQFEMDLSDEQKAAFHSNKRQSCHSPPNIHDVMRLTAEIDRRVAGNVGGGRCFGTRLVNVLEAVQQFAALGDIVVGGSQNMIACGVWSLVRMTLLMLVNASSWFDKLSELFMTVGRSAPRYQAMTLLYPRSRKLQSYLSEYFLVVVRICHDLLKLTRKSMFAQFVSLMTESDMSSYRSDFDLWANAIKEEMNLLMAQQLQEQSRHLVSISKTSGAESYRKKLEDRHRILNSCSTYDYQTTWKEIRRCGNTSWFTQQREYQDWKGRSESCTLLYSGGLGSGKSISLANMVDDLNLNRKDNLPVAYFFFAGMTFLKAITTPA</sequence>
<keyword evidence="1" id="KW-0677">Repeat</keyword>
<name>A0A8J5QA80_FUSOX</name>
<dbReference type="Proteomes" id="UP000693942">
    <property type="component" value="Unassembled WGS sequence"/>
</dbReference>
<dbReference type="Pfam" id="PF24883">
    <property type="entry name" value="NPHP3_N"/>
    <property type="match status" value="1"/>
</dbReference>
<accession>A0A8J5QA80</accession>
<dbReference type="InterPro" id="IPR022698">
    <property type="entry name" value="OrsD"/>
</dbReference>
<evidence type="ECO:0000259" key="3">
    <source>
        <dbReference type="Pfam" id="PF24883"/>
    </source>
</evidence>
<evidence type="ECO:0000256" key="1">
    <source>
        <dbReference type="ARBA" id="ARBA00022737"/>
    </source>
</evidence>
<dbReference type="InterPro" id="IPR056884">
    <property type="entry name" value="NPHP3-like_N"/>
</dbReference>
<gene>
    <name evidence="4" type="ORF">Forpi1262_v002038</name>
</gene>
<dbReference type="PANTHER" id="PTHR10039:SF10">
    <property type="entry name" value="NACHT DOMAIN-CONTAINING PROTEIN"/>
    <property type="match status" value="1"/>
</dbReference>
<protein>
    <recommendedName>
        <fullName evidence="3">Nephrocystin 3-like N-terminal domain-containing protein</fullName>
    </recommendedName>
</protein>
<evidence type="ECO:0000313" key="5">
    <source>
        <dbReference type="Proteomes" id="UP000693942"/>
    </source>
</evidence>
<reference evidence="4" key="1">
    <citation type="submission" date="2021-04" db="EMBL/GenBank/DDBJ databases">
        <title>First draft genome resource for Brassicaceae pathogens Fusarium oxysporum f. sp. raphani and Fusarium oxysporum f. sp. rapae.</title>
        <authorList>
            <person name="Asai S."/>
        </authorList>
    </citation>
    <scope>NUCLEOTIDE SEQUENCE</scope>
    <source>
        <strain evidence="4">Tf1262</strain>
    </source>
</reference>
<dbReference type="AlphaFoldDB" id="A0A8J5QA80"/>
<proteinExistence type="predicted"/>
<comment type="caution">
    <text evidence="4">The sequence shown here is derived from an EMBL/GenBank/DDBJ whole genome shotgun (WGS) entry which is preliminary data.</text>
</comment>